<feature type="signal peptide" evidence="1">
    <location>
        <begin position="1"/>
        <end position="19"/>
    </location>
</feature>
<protein>
    <recommendedName>
        <fullName evidence="4">DUF3189 family protein</fullName>
    </recommendedName>
</protein>
<evidence type="ECO:0000256" key="1">
    <source>
        <dbReference type="SAM" id="SignalP"/>
    </source>
</evidence>
<evidence type="ECO:0008006" key="4">
    <source>
        <dbReference type="Google" id="ProtNLM"/>
    </source>
</evidence>
<reference evidence="2 3" key="1">
    <citation type="submission" date="2018-06" db="EMBL/GenBank/DDBJ databases">
        <authorList>
            <person name="Strepis N."/>
        </authorList>
    </citation>
    <scope>NUCLEOTIDE SEQUENCE [LARGE SCALE GENOMIC DNA]</scope>
    <source>
        <strain evidence="2">LUCI</strain>
    </source>
</reference>
<dbReference type="AlphaFoldDB" id="A0A498R0U6"/>
<feature type="chain" id="PRO_5019731141" description="DUF3189 family protein" evidence="1">
    <location>
        <begin position="20"/>
        <end position="151"/>
    </location>
</feature>
<gene>
    <name evidence="2" type="ORF">LUCI_1382</name>
</gene>
<dbReference type="InterPro" id="IPR021525">
    <property type="entry name" value="DUF3189"/>
</dbReference>
<keyword evidence="3" id="KW-1185">Reference proteome</keyword>
<evidence type="ECO:0000313" key="2">
    <source>
        <dbReference type="EMBL" id="VBB06166.1"/>
    </source>
</evidence>
<accession>A0A498R0U6</accession>
<dbReference type="EMBL" id="UPPP01000061">
    <property type="protein sequence ID" value="VBB06166.1"/>
    <property type="molecule type" value="Genomic_DNA"/>
</dbReference>
<sequence>MKIIYCCFAGAHASVVASAIHCGLLPAGCIPTRDHILAVPYYDRTEPELIGKVYFMGMDDKENQIYFAGMKNERARMMAAIMLLLDAAGICRQTYILQDTFPLINFSTKFGGLLSKRIYLTRLGRILSVWGIQRQYEQFVKLVDNVKRRRE</sequence>
<dbReference type="Proteomes" id="UP000277811">
    <property type="component" value="Unassembled WGS sequence"/>
</dbReference>
<proteinExistence type="predicted"/>
<name>A0A498R0U6_9FIRM</name>
<dbReference type="RefSeq" id="WP_165865910.1">
    <property type="nucleotide sequence ID" value="NZ_UPPP01000061.1"/>
</dbReference>
<organism evidence="2 3">
    <name type="scientific">Lucifera butyrica</name>
    <dbReference type="NCBI Taxonomy" id="1351585"/>
    <lineage>
        <taxon>Bacteria</taxon>
        <taxon>Bacillati</taxon>
        <taxon>Bacillota</taxon>
        <taxon>Negativicutes</taxon>
        <taxon>Veillonellales</taxon>
        <taxon>Veillonellaceae</taxon>
        <taxon>Lucifera</taxon>
    </lineage>
</organism>
<keyword evidence="1" id="KW-0732">Signal</keyword>
<evidence type="ECO:0000313" key="3">
    <source>
        <dbReference type="Proteomes" id="UP000277811"/>
    </source>
</evidence>
<dbReference type="Pfam" id="PF11385">
    <property type="entry name" value="DUF3189"/>
    <property type="match status" value="1"/>
</dbReference>